<feature type="transmembrane region" description="Helical" evidence="1">
    <location>
        <begin position="20"/>
        <end position="40"/>
    </location>
</feature>
<dbReference type="GO" id="GO:0000155">
    <property type="term" value="F:phosphorelay sensor kinase activity"/>
    <property type="evidence" value="ECO:0007669"/>
    <property type="project" value="InterPro"/>
</dbReference>
<feature type="transmembrane region" description="Helical" evidence="1">
    <location>
        <begin position="52"/>
        <end position="73"/>
    </location>
</feature>
<reference evidence="3 4" key="1">
    <citation type="submission" date="2020-08" db="EMBL/GenBank/DDBJ databases">
        <title>Genomic Encyclopedia of Type Strains, Phase IV (KMG-IV): sequencing the most valuable type-strain genomes for metagenomic binning, comparative biology and taxonomic classification.</title>
        <authorList>
            <person name="Goeker M."/>
        </authorList>
    </citation>
    <scope>NUCLEOTIDE SEQUENCE [LARGE SCALE GENOMIC DNA]</scope>
    <source>
        <strain evidence="3 4">DSM 104969</strain>
    </source>
</reference>
<dbReference type="GO" id="GO:0016020">
    <property type="term" value="C:membrane"/>
    <property type="evidence" value="ECO:0007669"/>
    <property type="project" value="InterPro"/>
</dbReference>
<evidence type="ECO:0000313" key="3">
    <source>
        <dbReference type="EMBL" id="MBB4035586.1"/>
    </source>
</evidence>
<feature type="domain" description="Signal transduction histidine kinase internal region" evidence="2">
    <location>
        <begin position="171"/>
        <end position="245"/>
    </location>
</feature>
<keyword evidence="1" id="KW-0472">Membrane</keyword>
<name>A0A840CJP1_9BACT</name>
<dbReference type="Proteomes" id="UP000555103">
    <property type="component" value="Unassembled WGS sequence"/>
</dbReference>
<evidence type="ECO:0000313" key="4">
    <source>
        <dbReference type="Proteomes" id="UP000555103"/>
    </source>
</evidence>
<feature type="transmembrane region" description="Helical" evidence="1">
    <location>
        <begin position="126"/>
        <end position="150"/>
    </location>
</feature>
<dbReference type="InterPro" id="IPR050640">
    <property type="entry name" value="Bact_2-comp_sensor_kinase"/>
</dbReference>
<dbReference type="InterPro" id="IPR010559">
    <property type="entry name" value="Sig_transdc_His_kin_internal"/>
</dbReference>
<protein>
    <recommendedName>
        <fullName evidence="2">Signal transduction histidine kinase internal region domain-containing protein</fullName>
    </recommendedName>
</protein>
<comment type="caution">
    <text evidence="3">The sequence shown here is derived from an EMBL/GenBank/DDBJ whole genome shotgun (WGS) entry which is preliminary data.</text>
</comment>
<sequence length="355" mass="41011">MRQNNHNILIELLVSPRYRIVRHLTLFIFVLFVAMNFVGFMEEDGVEISTPLMFIGITFFIIVFMGGNYLNIYILTPRFLLKNKFLQYFLSLFGLVIIIMAIITLIPSLIIEVGNQPSANPDPVKAVVSVVSSTLSFLFFFAGSTSFVLFKHWILDMRRAKELESATMQLELKMLENQINPHFLFNMLNNANIMIKKDPDMALHIINKLEEMLRYQMDESGREKVSLKEEILFLSDFLELEKTRRDRFDYSISVEGNQDNIQIPPLLFITFVENAVKHNLDGYAASYVNISFEITKKSLVFICENSIPQQVTVKETGGIGLANIKRRLNLLYDNNYSLEQTKTDSIYTIKLELKL</sequence>
<dbReference type="PANTHER" id="PTHR34220">
    <property type="entry name" value="SENSOR HISTIDINE KINASE YPDA"/>
    <property type="match status" value="1"/>
</dbReference>
<proteinExistence type="predicted"/>
<dbReference type="Pfam" id="PF06580">
    <property type="entry name" value="His_kinase"/>
    <property type="match status" value="1"/>
</dbReference>
<dbReference type="PANTHER" id="PTHR34220:SF7">
    <property type="entry name" value="SENSOR HISTIDINE KINASE YPDA"/>
    <property type="match status" value="1"/>
</dbReference>
<organism evidence="3 4">
    <name type="scientific">Dysgonomonas hofstadii</name>
    <dbReference type="NCBI Taxonomy" id="637886"/>
    <lineage>
        <taxon>Bacteria</taxon>
        <taxon>Pseudomonadati</taxon>
        <taxon>Bacteroidota</taxon>
        <taxon>Bacteroidia</taxon>
        <taxon>Bacteroidales</taxon>
        <taxon>Dysgonomonadaceae</taxon>
        <taxon>Dysgonomonas</taxon>
    </lineage>
</organism>
<dbReference type="EMBL" id="JACIEP010000004">
    <property type="protein sequence ID" value="MBB4035586.1"/>
    <property type="molecule type" value="Genomic_DNA"/>
</dbReference>
<gene>
    <name evidence="3" type="ORF">GGR21_001479</name>
</gene>
<dbReference type="AlphaFoldDB" id="A0A840CJP1"/>
<keyword evidence="1" id="KW-1133">Transmembrane helix</keyword>
<evidence type="ECO:0000256" key="1">
    <source>
        <dbReference type="SAM" id="Phobius"/>
    </source>
</evidence>
<keyword evidence="4" id="KW-1185">Reference proteome</keyword>
<evidence type="ECO:0000259" key="2">
    <source>
        <dbReference type="Pfam" id="PF06580"/>
    </source>
</evidence>
<keyword evidence="1" id="KW-0812">Transmembrane</keyword>
<feature type="transmembrane region" description="Helical" evidence="1">
    <location>
        <begin position="85"/>
        <end position="106"/>
    </location>
</feature>
<dbReference type="RefSeq" id="WP_183306516.1">
    <property type="nucleotide sequence ID" value="NZ_JACIEP010000004.1"/>
</dbReference>
<accession>A0A840CJP1</accession>